<organism evidence="7 8">
    <name type="scientific">Sphaerulina musiva (strain SO2202)</name>
    <name type="common">Poplar stem canker fungus</name>
    <name type="synonym">Septoria musiva</name>
    <dbReference type="NCBI Taxonomy" id="692275"/>
    <lineage>
        <taxon>Eukaryota</taxon>
        <taxon>Fungi</taxon>
        <taxon>Dikarya</taxon>
        <taxon>Ascomycota</taxon>
        <taxon>Pezizomycotina</taxon>
        <taxon>Dothideomycetes</taxon>
        <taxon>Dothideomycetidae</taxon>
        <taxon>Mycosphaerellales</taxon>
        <taxon>Mycosphaerellaceae</taxon>
        <taxon>Sphaerulina</taxon>
    </lineage>
</organism>
<dbReference type="Proteomes" id="UP000016931">
    <property type="component" value="Unassembled WGS sequence"/>
</dbReference>
<comment type="similarity">
    <text evidence="3">Belongs to the HIR3 family.</text>
</comment>
<evidence type="ECO:0000256" key="2">
    <source>
        <dbReference type="ARBA" id="ARBA00004123"/>
    </source>
</evidence>
<feature type="region of interest" description="Disordered" evidence="6">
    <location>
        <begin position="406"/>
        <end position="429"/>
    </location>
</feature>
<evidence type="ECO:0000256" key="3">
    <source>
        <dbReference type="ARBA" id="ARBA00007335"/>
    </source>
</evidence>
<evidence type="ECO:0000256" key="5">
    <source>
        <dbReference type="ARBA" id="ARBA00023242"/>
    </source>
</evidence>
<dbReference type="PANTHER" id="PTHR15502:SF7">
    <property type="entry name" value="CALCINEURIN-BINDING PROTEIN CABIN-1"/>
    <property type="match status" value="1"/>
</dbReference>
<protein>
    <recommendedName>
        <fullName evidence="4">Histone transcription regulator 3 homolog</fullName>
    </recommendedName>
</protein>
<dbReference type="OrthoDB" id="77564at2759"/>
<feature type="compositionally biased region" description="Acidic residues" evidence="6">
    <location>
        <begin position="11"/>
        <end position="20"/>
    </location>
</feature>
<dbReference type="GeneID" id="27906968"/>
<feature type="region of interest" description="Disordered" evidence="6">
    <location>
        <begin position="1"/>
        <end position="20"/>
    </location>
</feature>
<dbReference type="InterPro" id="IPR033053">
    <property type="entry name" value="Hir3/CABIN1"/>
</dbReference>
<feature type="compositionally biased region" description="Acidic residues" evidence="6">
    <location>
        <begin position="1907"/>
        <end position="1923"/>
    </location>
</feature>
<keyword evidence="8" id="KW-1185">Reference proteome</keyword>
<dbReference type="GO" id="GO:0006325">
    <property type="term" value="P:chromatin organization"/>
    <property type="evidence" value="ECO:0007669"/>
    <property type="project" value="InterPro"/>
</dbReference>
<name>M3AWX4_SPHMS</name>
<evidence type="ECO:0000256" key="1">
    <source>
        <dbReference type="ARBA" id="ARBA00002687"/>
    </source>
</evidence>
<dbReference type="GO" id="GO:0005634">
    <property type="term" value="C:nucleus"/>
    <property type="evidence" value="ECO:0007669"/>
    <property type="project" value="UniProtKB-SubCell"/>
</dbReference>
<proteinExistence type="inferred from homology"/>
<gene>
    <name evidence="7" type="ORF">SEPMUDRAFT_68632</name>
</gene>
<dbReference type="OMA" id="WETWYRL"/>
<dbReference type="GO" id="GO:0000417">
    <property type="term" value="C:HIR complex"/>
    <property type="evidence" value="ECO:0007669"/>
    <property type="project" value="TreeGrafter"/>
</dbReference>
<comment type="subcellular location">
    <subcellularLocation>
        <location evidence="2">Nucleus</location>
    </subcellularLocation>
</comment>
<dbReference type="STRING" id="692275.M3AWX4"/>
<dbReference type="GO" id="GO:0031491">
    <property type="term" value="F:nucleosome binding"/>
    <property type="evidence" value="ECO:0007669"/>
    <property type="project" value="TreeGrafter"/>
</dbReference>
<accession>M3AWX4</accession>
<feature type="compositionally biased region" description="Basic and acidic residues" evidence="6">
    <location>
        <begin position="1879"/>
        <end position="1890"/>
    </location>
</feature>
<reference evidence="7 8" key="1">
    <citation type="journal article" date="2012" name="PLoS Pathog.">
        <title>Diverse lifestyles and strategies of plant pathogenesis encoded in the genomes of eighteen Dothideomycetes fungi.</title>
        <authorList>
            <person name="Ohm R.A."/>
            <person name="Feau N."/>
            <person name="Henrissat B."/>
            <person name="Schoch C.L."/>
            <person name="Horwitz B.A."/>
            <person name="Barry K.W."/>
            <person name="Condon B.J."/>
            <person name="Copeland A.C."/>
            <person name="Dhillon B."/>
            <person name="Glaser F."/>
            <person name="Hesse C.N."/>
            <person name="Kosti I."/>
            <person name="LaButti K."/>
            <person name="Lindquist E.A."/>
            <person name="Lucas S."/>
            <person name="Salamov A.A."/>
            <person name="Bradshaw R.E."/>
            <person name="Ciuffetti L."/>
            <person name="Hamelin R.C."/>
            <person name="Kema G.H.J."/>
            <person name="Lawrence C."/>
            <person name="Scott J.A."/>
            <person name="Spatafora J.W."/>
            <person name="Turgeon B.G."/>
            <person name="de Wit P.J.G.M."/>
            <person name="Zhong S."/>
            <person name="Goodwin S.B."/>
            <person name="Grigoriev I.V."/>
        </authorList>
    </citation>
    <scope>NUCLEOTIDE SEQUENCE [LARGE SCALE GENOMIC DNA]</scope>
    <source>
        <strain evidence="7 8">SO2202</strain>
    </source>
</reference>
<evidence type="ECO:0000256" key="4">
    <source>
        <dbReference type="ARBA" id="ARBA00014848"/>
    </source>
</evidence>
<dbReference type="RefSeq" id="XP_016759346.1">
    <property type="nucleotide sequence ID" value="XM_016909831.1"/>
</dbReference>
<comment type="function">
    <text evidence="1">Has a role in a nucleosome assembly pathway that is required for the integrity of heterochromatin and proper chromosome segregation.</text>
</comment>
<feature type="compositionally biased region" description="Acidic residues" evidence="6">
    <location>
        <begin position="1861"/>
        <end position="1878"/>
    </location>
</feature>
<dbReference type="EMBL" id="KB456266">
    <property type="protein sequence ID" value="EMF11225.1"/>
    <property type="molecule type" value="Genomic_DNA"/>
</dbReference>
<dbReference type="HOGENOM" id="CLU_001419_0_0_1"/>
<evidence type="ECO:0000256" key="6">
    <source>
        <dbReference type="SAM" id="MobiDB-lite"/>
    </source>
</evidence>
<dbReference type="PANTHER" id="PTHR15502">
    <property type="entry name" value="CALCINEURIN-BINDING PROTEIN CABIN 1-RELATED"/>
    <property type="match status" value="1"/>
</dbReference>
<dbReference type="eggNOG" id="ENOG502QQX4">
    <property type="taxonomic scope" value="Eukaryota"/>
</dbReference>
<sequence length="1923" mass="216885">MSGGFHALNIEYDDESDTEVDDTKEIQIEEALRLYQVALNLHAEGVASYDQAAKAYRELFESEIFKYPESQTELQRIELYGPTPEYELPLDGPVPGRVTANNSFDTGPSTLPQILHLAHKNYAQFKLDSLSARFDSFKVTLNQILVDARSALTHFVNSLDKDDTDLDLWRRTASVGQILDSKRVARFCLESVLETDDEALGSVLSSPGLETGFAAEQLRELVGQLQDQLSILQAPLSVSKRRALSQILKQKLHPYSKVIRVSDTLRQQDGRIIKLAEKERRLLPAPRTWAELGDVLLRQQMEEKQETSSTGPSSAIAFDVVGAQALPQPPSQQVPERPSSPRVIIPRVRLLKQTVYPETLAQQFPGMGDGRPTVQPQIASADPSMDPPSPSPIEAELVHSPTVALPSRKRSGDVAGIQDTEEGRTKSKRIRARDSTVDLAGDRQAVDDANERWEKEQKLLEIQAADDWMFETVGNFFERIGIVGFDASRHVRQEMQSTNGEDHQLPHSPQHATVALRHARDDIQGLMDQWNESKAQLLLHGGENLDISQSQNLLSTANILDSGSISKTLTKVDALPNEQLQHLLDAVNSSWSDAADVAWMFIEALLRPGMFSDHENSYTRYQWPEPVKMVAVRILVNFDETLFERATLELRRCQNNVDSSAASVPHDMPELIQSIFELHLDVYSLIKQSDSGVGRDTIITQGDRLQRWSDLSREAMIIQSNTPDFAAVKDNLSVRFLWASTFAISASADVTQEHAIECMHDLRRLLIAADEPVIQLQNNAIMPEVSVDALDRELSKLTTKDFFLRVTSQDGSDPAAVIESLEPLLESLDTTRSPSVDRMSDGDEAPPANVPLDLVRFLAASPISVRLMLWQRLRDAYVKIEYNPMVVCCYLRMVGVVLEEIKTSEIVALDPSERLITILKSLRLISEWVKRLFDIFQKGKDSLQCMDDDYIRFAVSNFGELLQLLQVINVAYDPMRVRLPGASMPLAQNGMPLQSFKSVLKLSHETQTRIWIMLYALLQEAMSQNPDVFPSPTEDRFEFLRVVHRNLGIREICSCLNRTFVRLLRDEFFSMTHVEGYDSEQAQVLYDLYGLKCFLNPDYELIEHECIRDAFIDRGVALQTVDLLLAQASKLTIKDLVKHPLKDAIERIHSALSRKRPSEGILRNREIIQKFLKSHIQPLDLFSCLKGEGNHLAVTQVPEGDAVLASKGWFFLMGHMSLTKFRTQKRTGPTPIEDVDIAIAFFMQDLEFTMDHWETWFRIAQAYDTKIEEIVVWSAEKLNNSMQDVVVLQKYAIHCFAMATALAYRSADIGQETCNKMTELYHDFALRLYASSREPFSMKAFAIDDENIFISNHTGVHKSTSYQAVRVYTVWKLASVLFKRALNGRPDQWQIHYMVGKCVWKMHNADERTRGRDTPPTAAQVVEPFVKALELLPEKDKKESKDSKREPTLEPHYKLVSIVDKLWRKKTLDRASLKEAIEHSHYARKESFPEDPADWRPYLLAVLKSLRTADKSNWYHRIIAKHAQIVYDEDASSEEVNLHEPNASALAAKEVLTAQMFTKTMVLQVWRPENERAGRHFVYTARYTRFIVNIFKQLKDRAGLEMLARRVRRRPHDLFEHGNVWQDICTAYLYLMRTHADLSEGLETACFSNIAHEEFIARKGPLESWMQETPTGSSPALDVLREVQELKKINQGLMKPGAIDDLIGDSYAQLFSTIGKQLWEAEERQRREEEAHRLADATPAVTSPARNPTMSLSHLMNVDGAADLASVSAPAAASAEPDLAPVRRKVGVGRREIRTAAEACLLKAAANPTKDKATANNSLGFPVVVPKSTTAVQTLIEEDRRSSLPGGTSVDISAPGSVHDDADDESELSDLEEEQLDDGEGKHGDLEPLHRSCSLPEMMDEDHVAGEDEEEGANDVEMEDEVN</sequence>
<keyword evidence="5" id="KW-0539">Nucleus</keyword>
<evidence type="ECO:0000313" key="8">
    <source>
        <dbReference type="Proteomes" id="UP000016931"/>
    </source>
</evidence>
<evidence type="ECO:0000313" key="7">
    <source>
        <dbReference type="EMBL" id="EMF11225.1"/>
    </source>
</evidence>
<feature type="region of interest" description="Disordered" evidence="6">
    <location>
        <begin position="1837"/>
        <end position="1923"/>
    </location>
</feature>